<gene>
    <name evidence="9" type="ORF">JZO70_09475</name>
</gene>
<keyword evidence="6" id="KW-0598">Phosphotransferase system</keyword>
<keyword evidence="3" id="KW-0963">Cytoplasm</keyword>
<dbReference type="SUPFAM" id="SSF53062">
    <property type="entry name" value="PTS system fructose IIA component-like"/>
    <property type="match status" value="1"/>
</dbReference>
<keyword evidence="10" id="KW-1185">Reference proteome</keyword>
<protein>
    <submittedName>
        <fullName evidence="9">PTS sugar transporter subunit IIA</fullName>
    </submittedName>
</protein>
<keyword evidence="5" id="KW-0808">Transferase</keyword>
<dbReference type="PROSITE" id="PS51096">
    <property type="entry name" value="PTS_EIIA_TYPE_4"/>
    <property type="match status" value="1"/>
</dbReference>
<accession>A0ABS3LBE6</accession>
<evidence type="ECO:0000256" key="1">
    <source>
        <dbReference type="ARBA" id="ARBA00004496"/>
    </source>
</evidence>
<dbReference type="InterPro" id="IPR036662">
    <property type="entry name" value="PTS_EIIA_man-typ_sf"/>
</dbReference>
<evidence type="ECO:0000256" key="2">
    <source>
        <dbReference type="ARBA" id="ARBA00022448"/>
    </source>
</evidence>
<keyword evidence="2" id="KW-0813">Transport</keyword>
<organism evidence="9 10">
    <name type="scientific">Candidatus Enterococcus moelleringii</name>
    <dbReference type="NCBI Taxonomy" id="2815325"/>
    <lineage>
        <taxon>Bacteria</taxon>
        <taxon>Bacillati</taxon>
        <taxon>Bacillota</taxon>
        <taxon>Bacilli</taxon>
        <taxon>Lactobacillales</taxon>
        <taxon>Enterococcaceae</taxon>
        <taxon>Enterococcus</taxon>
    </lineage>
</organism>
<dbReference type="RefSeq" id="WP_207673318.1">
    <property type="nucleotide sequence ID" value="NZ_JAFREM010000015.1"/>
</dbReference>
<evidence type="ECO:0000256" key="4">
    <source>
        <dbReference type="ARBA" id="ARBA00022597"/>
    </source>
</evidence>
<dbReference type="EMBL" id="JAFREM010000015">
    <property type="protein sequence ID" value="MBO1306390.1"/>
    <property type="molecule type" value="Genomic_DNA"/>
</dbReference>
<evidence type="ECO:0000256" key="5">
    <source>
        <dbReference type="ARBA" id="ARBA00022679"/>
    </source>
</evidence>
<evidence type="ECO:0000259" key="8">
    <source>
        <dbReference type="PROSITE" id="PS51096"/>
    </source>
</evidence>
<reference evidence="9 10" key="1">
    <citation type="submission" date="2021-03" db="EMBL/GenBank/DDBJ databases">
        <title>Enterococcal diversity collection.</title>
        <authorList>
            <person name="Gilmore M.S."/>
            <person name="Schwartzman J."/>
            <person name="Van Tyne D."/>
            <person name="Martin M."/>
            <person name="Earl A.M."/>
            <person name="Manson A.L."/>
            <person name="Straub T."/>
            <person name="Salamzade R."/>
            <person name="Saavedra J."/>
            <person name="Lebreton F."/>
            <person name="Prichula J."/>
            <person name="Schaufler K."/>
            <person name="Gaca A."/>
            <person name="Sgardioli B."/>
            <person name="Wagenaar J."/>
            <person name="Strong T."/>
        </authorList>
    </citation>
    <scope>NUCLEOTIDE SEQUENCE [LARGE SCALE GENOMIC DNA]</scope>
    <source>
        <strain evidence="9 10">669A</strain>
    </source>
</reference>
<dbReference type="InterPro" id="IPR004701">
    <property type="entry name" value="PTS_EIIA_man-typ"/>
</dbReference>
<dbReference type="PANTHER" id="PTHR33799:SF1">
    <property type="entry name" value="PTS SYSTEM MANNOSE-SPECIFIC EIIAB COMPONENT-RELATED"/>
    <property type="match status" value="1"/>
</dbReference>
<evidence type="ECO:0000256" key="6">
    <source>
        <dbReference type="ARBA" id="ARBA00022683"/>
    </source>
</evidence>
<evidence type="ECO:0000313" key="10">
    <source>
        <dbReference type="Proteomes" id="UP000664601"/>
    </source>
</evidence>
<proteinExistence type="predicted"/>
<comment type="caution">
    <text evidence="9">The sequence shown here is derived from an EMBL/GenBank/DDBJ whole genome shotgun (WGS) entry which is preliminary data.</text>
</comment>
<sequence>MTGILLITHGEMAAGIMDSLQLIMGEQTDYLTMGLKHGDDIGVFNEQIQEAIIQLDQGKGVLVMTDLFSASPYNQAAMCFNQLKGQHTYRLLSGVNLPMVIEAFNQRLIGSDLETTYQTAMQAGQTGIKEFFEEIQKMN</sequence>
<evidence type="ECO:0000256" key="7">
    <source>
        <dbReference type="ARBA" id="ARBA00022777"/>
    </source>
</evidence>
<comment type="subcellular location">
    <subcellularLocation>
        <location evidence="1">Cytoplasm</location>
    </subcellularLocation>
</comment>
<feature type="domain" description="PTS EIIA type-4" evidence="8">
    <location>
        <begin position="1"/>
        <end position="128"/>
    </location>
</feature>
<keyword evidence="4 9" id="KW-0762">Sugar transport</keyword>
<name>A0ABS3LBE6_9ENTE</name>
<dbReference type="CDD" id="cd00006">
    <property type="entry name" value="PTS_IIA_man"/>
    <property type="match status" value="1"/>
</dbReference>
<dbReference type="Pfam" id="PF03610">
    <property type="entry name" value="EIIA-man"/>
    <property type="match status" value="1"/>
</dbReference>
<dbReference type="InterPro" id="IPR051471">
    <property type="entry name" value="Bacterial_PTS_sugar_comp"/>
</dbReference>
<evidence type="ECO:0000313" key="9">
    <source>
        <dbReference type="EMBL" id="MBO1306390.1"/>
    </source>
</evidence>
<dbReference type="PANTHER" id="PTHR33799">
    <property type="entry name" value="PTS PERMEASE-RELATED-RELATED"/>
    <property type="match status" value="1"/>
</dbReference>
<keyword evidence="7" id="KW-0418">Kinase</keyword>
<evidence type="ECO:0000256" key="3">
    <source>
        <dbReference type="ARBA" id="ARBA00022490"/>
    </source>
</evidence>
<dbReference type="Proteomes" id="UP000664601">
    <property type="component" value="Unassembled WGS sequence"/>
</dbReference>
<dbReference type="Gene3D" id="3.40.50.510">
    <property type="entry name" value="Phosphotransferase system, mannose-type IIA component"/>
    <property type="match status" value="1"/>
</dbReference>
<dbReference type="InterPro" id="IPR033887">
    <property type="entry name" value="PTS_IIA_man"/>
</dbReference>